<feature type="domain" description="PRD" evidence="9">
    <location>
        <begin position="185"/>
        <end position="290"/>
    </location>
</feature>
<dbReference type="Pfam" id="PF05043">
    <property type="entry name" value="Mga"/>
    <property type="match status" value="1"/>
</dbReference>
<evidence type="ECO:0000256" key="5">
    <source>
        <dbReference type="ARBA" id="ARBA00023163"/>
    </source>
</evidence>
<keyword evidence="5" id="KW-0804">Transcription</keyword>
<dbReference type="InterPro" id="IPR011608">
    <property type="entry name" value="PRD"/>
</dbReference>
<dbReference type="Gene3D" id="1.10.1790.10">
    <property type="entry name" value="PRD domain"/>
    <property type="match status" value="2"/>
</dbReference>
<evidence type="ECO:0000259" key="8">
    <source>
        <dbReference type="PROSITE" id="PS51099"/>
    </source>
</evidence>
<dbReference type="GO" id="GO:0003700">
    <property type="term" value="F:DNA-binding transcription factor activity"/>
    <property type="evidence" value="ECO:0007669"/>
    <property type="project" value="InterPro"/>
</dbReference>
<dbReference type="InterPro" id="IPR016152">
    <property type="entry name" value="PTrfase/Anion_transptr"/>
</dbReference>
<dbReference type="PROSITE" id="PS51372">
    <property type="entry name" value="PRD_2"/>
    <property type="match status" value="2"/>
</dbReference>
<dbReference type="HOGENOM" id="CLU_013442_5_1_9"/>
<reference evidence="10 11" key="1">
    <citation type="submission" date="2012-03" db="EMBL/GenBank/DDBJ databases">
        <title>Complete sequence of chromosome of Thermoanaerobacterium thermosaccharolyticum M0795.</title>
        <authorList>
            <consortium name="US DOE Joint Genome Institute"/>
            <person name="Lucas S."/>
            <person name="Han J."/>
            <person name="Lapidus A."/>
            <person name="Cheng J.-F."/>
            <person name="Goodwin L."/>
            <person name="Pitluck S."/>
            <person name="Peters L."/>
            <person name="Teshima H."/>
            <person name="Detter J.C."/>
            <person name="Han C."/>
            <person name="Tapia R."/>
            <person name="Land M."/>
            <person name="Hauser L."/>
            <person name="Kyrpides N."/>
            <person name="Ivanova N."/>
            <person name="Pagani I."/>
            <person name="Feinberg L."/>
            <person name="Folden J."/>
            <person name="Hogsett D."/>
            <person name="Shaw J."/>
            <person name="Woyke T."/>
        </authorList>
    </citation>
    <scope>NUCLEOTIDE SEQUENCE [LARGE SCALE GENOMIC DNA]</scope>
    <source>
        <strain evidence="10 11">M0795</strain>
    </source>
</reference>
<evidence type="ECO:0000256" key="2">
    <source>
        <dbReference type="ARBA" id="ARBA00022737"/>
    </source>
</evidence>
<dbReference type="InterPro" id="IPR001034">
    <property type="entry name" value="DeoR_HTH"/>
</dbReference>
<dbReference type="SUPFAM" id="SSF46785">
    <property type="entry name" value="Winged helix' DNA-binding domain"/>
    <property type="match status" value="2"/>
</dbReference>
<evidence type="ECO:0000313" key="10">
    <source>
        <dbReference type="EMBL" id="AGB19337.1"/>
    </source>
</evidence>
<feature type="domain" description="HTH deoR-type" evidence="6">
    <location>
        <begin position="2"/>
        <end position="71"/>
    </location>
</feature>
<evidence type="ECO:0000259" key="6">
    <source>
        <dbReference type="PROSITE" id="PS51000"/>
    </source>
</evidence>
<dbReference type="CDD" id="cd05568">
    <property type="entry name" value="PTS_IIB_bgl_like"/>
    <property type="match status" value="1"/>
</dbReference>
<dbReference type="PANTHER" id="PTHR30185">
    <property type="entry name" value="CRYPTIC BETA-GLUCOSIDE BGL OPERON ANTITERMINATOR"/>
    <property type="match status" value="1"/>
</dbReference>
<dbReference type="Gene3D" id="3.40.930.10">
    <property type="entry name" value="Mannitol-specific EII, Chain A"/>
    <property type="match status" value="1"/>
</dbReference>
<keyword evidence="4" id="KW-0010">Activator</keyword>
<dbReference type="PROSITE" id="PS51099">
    <property type="entry name" value="PTS_EIIB_TYPE_2"/>
    <property type="match status" value="1"/>
</dbReference>
<dbReference type="InterPro" id="IPR002178">
    <property type="entry name" value="PTS_EIIA_type-2_dom"/>
</dbReference>
<dbReference type="EMBL" id="CP003066">
    <property type="protein sequence ID" value="AGB19337.1"/>
    <property type="molecule type" value="Genomic_DNA"/>
</dbReference>
<dbReference type="InterPro" id="IPR036388">
    <property type="entry name" value="WH-like_DNA-bd_sf"/>
</dbReference>
<dbReference type="InterPro" id="IPR036634">
    <property type="entry name" value="PRD_sf"/>
</dbReference>
<protein>
    <submittedName>
        <fullName evidence="10">Transcriptional antiterminator</fullName>
    </submittedName>
</protein>
<proteinExistence type="predicted"/>
<keyword evidence="2" id="KW-0677">Repeat</keyword>
<dbReference type="CDD" id="cd00211">
    <property type="entry name" value="PTS_IIA_fru"/>
    <property type="match status" value="1"/>
</dbReference>
<dbReference type="InterPro" id="IPR050661">
    <property type="entry name" value="BglG_antiterminators"/>
</dbReference>
<feature type="domain" description="PTS EIIB type-2" evidence="8">
    <location>
        <begin position="411"/>
        <end position="500"/>
    </location>
</feature>
<dbReference type="SUPFAM" id="SSF55804">
    <property type="entry name" value="Phoshotransferase/anion transport protein"/>
    <property type="match status" value="1"/>
</dbReference>
<gene>
    <name evidence="10" type="ORF">Thethe_01705</name>
</gene>
<dbReference type="InterPro" id="IPR036095">
    <property type="entry name" value="PTS_EIIB-like_sf"/>
</dbReference>
<name>L0IN12_THETR</name>
<dbReference type="Pfam" id="PF00359">
    <property type="entry name" value="PTS_EIIA_2"/>
    <property type="match status" value="1"/>
</dbReference>
<evidence type="ECO:0000256" key="1">
    <source>
        <dbReference type="ARBA" id="ARBA00022679"/>
    </source>
</evidence>
<evidence type="ECO:0000256" key="3">
    <source>
        <dbReference type="ARBA" id="ARBA00023015"/>
    </source>
</evidence>
<dbReference type="PANTHER" id="PTHR30185:SF13">
    <property type="entry name" value="LICABCH OPERON REGULATOR-RELATED"/>
    <property type="match status" value="1"/>
</dbReference>
<feature type="domain" description="PTS EIIA type-2" evidence="7">
    <location>
        <begin position="507"/>
        <end position="646"/>
    </location>
</feature>
<evidence type="ECO:0000313" key="11">
    <source>
        <dbReference type="Proteomes" id="UP000010845"/>
    </source>
</evidence>
<dbReference type="Gene3D" id="1.10.10.10">
    <property type="entry name" value="Winged helix-like DNA-binding domain superfamily/Winged helix DNA-binding domain"/>
    <property type="match status" value="2"/>
</dbReference>
<organism evidence="10 11">
    <name type="scientific">Thermoanaerobacterium thermosaccharolyticum M0795</name>
    <dbReference type="NCBI Taxonomy" id="698948"/>
    <lineage>
        <taxon>Bacteria</taxon>
        <taxon>Bacillati</taxon>
        <taxon>Bacillota</taxon>
        <taxon>Clostridia</taxon>
        <taxon>Thermoanaerobacterales</taxon>
        <taxon>Thermoanaerobacteraceae</taxon>
        <taxon>Thermoanaerobacterium</taxon>
    </lineage>
</organism>
<feature type="domain" description="PRD" evidence="9">
    <location>
        <begin position="299"/>
        <end position="406"/>
    </location>
</feature>
<dbReference type="Pfam" id="PF00874">
    <property type="entry name" value="PRD"/>
    <property type="match status" value="2"/>
</dbReference>
<keyword evidence="3" id="KW-0805">Transcription regulation</keyword>
<dbReference type="RefSeq" id="WP_015311864.1">
    <property type="nucleotide sequence ID" value="NC_019970.1"/>
</dbReference>
<dbReference type="GO" id="GO:0009401">
    <property type="term" value="P:phosphoenolpyruvate-dependent sugar phosphotransferase system"/>
    <property type="evidence" value="ECO:0007669"/>
    <property type="project" value="InterPro"/>
</dbReference>
<dbReference type="SUPFAM" id="SSF63520">
    <property type="entry name" value="PTS-regulatory domain, PRD"/>
    <property type="match status" value="2"/>
</dbReference>
<dbReference type="AlphaFoldDB" id="L0IN12"/>
<accession>L0IN12</accession>
<dbReference type="InterPro" id="IPR036390">
    <property type="entry name" value="WH_DNA-bd_sf"/>
</dbReference>
<sequence length="648" mass="74597">MNARKRKILKKLLENKKPITSEYLSRLLGVSSRTVRNDIKELNEEIKDKAIKIITLPGVGYFIKFTGGDIGKDVIEEVLDDDNNAVPSMPDERVRYIIKRLLTADCFITLEELATELFVSKSTIVNDVNTVEKWLSKHNLRLFRKPNYGIKVKGNEMNLRFAISDFINEQNNNLTLFDVSSYEEMFKDISLEKIKNIISEAQKDMDYKLSSISFSNLLIHIAIAIKRIRQNKSIDIPDDAIKNMKNKREYMVAQNIVKSIEKNFNVNMPEGEAIYITMHLLGAKPFEDNNLDLNDIRKIVGDKLINVVKKMIYEVGLFYNIDFSRDKELIIGLALHLKPTLNRLKYNMNLRNPILNEIKDEYPDAFEMSITASRILKREYSISIDENEMGYIAMYFGAAIERLKIKTKKINNVVIICASGMGTAQLIATKVMRTFPWLNIIGKYPSYKLEEVTKANPDLILTTVPINIVDIPVIQISSILSKDDIERIGKIINIDSNTRSDRIALLNLFDERLFVKNLKIKDKFEIINYLSEMLYKNNYVYEEFKKSVIERELISSTSIGNLVAIPHSTLGYAIESHIAVAILEKPINWGNDKVQLVMMLALDKMTDNEFQCIFNELFDVVNDYETVLKLTSAKDITEFINIMKNKEK</sequence>
<dbReference type="InterPro" id="IPR013196">
    <property type="entry name" value="HTH_11"/>
</dbReference>
<dbReference type="Pfam" id="PF08279">
    <property type="entry name" value="HTH_11"/>
    <property type="match status" value="1"/>
</dbReference>
<dbReference type="PROSITE" id="PS51094">
    <property type="entry name" value="PTS_EIIA_TYPE_2"/>
    <property type="match status" value="1"/>
</dbReference>
<dbReference type="Proteomes" id="UP000010845">
    <property type="component" value="Chromosome"/>
</dbReference>
<dbReference type="KEGG" id="tto:Thethe_01705"/>
<evidence type="ECO:0000259" key="9">
    <source>
        <dbReference type="PROSITE" id="PS51372"/>
    </source>
</evidence>
<evidence type="ECO:0000256" key="4">
    <source>
        <dbReference type="ARBA" id="ARBA00023159"/>
    </source>
</evidence>
<keyword evidence="1" id="KW-0808">Transferase</keyword>
<dbReference type="PATRIC" id="fig|698948.3.peg.1698"/>
<dbReference type="Gene3D" id="3.40.50.2300">
    <property type="match status" value="1"/>
</dbReference>
<dbReference type="PROSITE" id="PS51000">
    <property type="entry name" value="HTH_DEOR_2"/>
    <property type="match status" value="1"/>
</dbReference>
<dbReference type="SUPFAM" id="SSF52794">
    <property type="entry name" value="PTS system IIB component-like"/>
    <property type="match status" value="1"/>
</dbReference>
<dbReference type="InterPro" id="IPR007737">
    <property type="entry name" value="Mga_HTH"/>
</dbReference>
<dbReference type="GO" id="GO:0008982">
    <property type="term" value="F:protein-N(PI)-phosphohistidine-sugar phosphotransferase activity"/>
    <property type="evidence" value="ECO:0007669"/>
    <property type="project" value="InterPro"/>
</dbReference>
<dbReference type="InterPro" id="IPR013011">
    <property type="entry name" value="PTS_EIIB_2"/>
</dbReference>
<evidence type="ECO:0000259" key="7">
    <source>
        <dbReference type="PROSITE" id="PS51094"/>
    </source>
</evidence>